<gene>
    <name evidence="1" type="ORF">HNP46_000496</name>
</gene>
<name>A0A7W7KF32_PSENT</name>
<sequence>MPTKSNHTPSSISLGAFLQTQNLQAPSEALDAGIAEIAARTPDSERPLKLFFILETALHNLSVPMLHASKHFGSEEQVAEYLMDQKVLARVVTRIFREFRGIGPGKQAPEPFLEIVCKGVEKYGLSLESFCIEQMIHCISRHNVLVRKDYAANLLQCLVQLSKVVTPLALKREMVGDAVILGLPASSNKENSVPLVGVLEYVRDNLKFDMPRCQATIISMRSNKWLEEAANALLPDGTNGYVALVDNGVIPQDSQTLLGAMRLRPDAVLWHLASKKVSELPSVLTDTLLEVVLAGDWLGYEGTLATASYVAAVRNLENLIRLMATVPFISSRLEELRLASENVENLQITPAFLVSRFLLAECGMLDDMPYISHDIERIEEVAAALVLNDPHGILDNQRRSLTARIAEYLEAPAFEAYGYLKESCGWPEVDSIPKREVIERVCLQLAMTAATARELESENKYGGMDIPISLQFEEPRMAISKLAGHQLVLNLCRADFDLFAGAIKMGLLPDTYVGEASDRAATFLMKDNLGL</sequence>
<organism evidence="1 2">
    <name type="scientific">Pseudomonas nitroreducens</name>
    <dbReference type="NCBI Taxonomy" id="46680"/>
    <lineage>
        <taxon>Bacteria</taxon>
        <taxon>Pseudomonadati</taxon>
        <taxon>Pseudomonadota</taxon>
        <taxon>Gammaproteobacteria</taxon>
        <taxon>Pseudomonadales</taxon>
        <taxon>Pseudomonadaceae</taxon>
        <taxon>Pseudomonas</taxon>
    </lineage>
</organism>
<dbReference type="AlphaFoldDB" id="A0A7W7KF32"/>
<protein>
    <submittedName>
        <fullName evidence="1">Uncharacterized protein</fullName>
    </submittedName>
</protein>
<dbReference type="EMBL" id="JACHLI010000001">
    <property type="protein sequence ID" value="MBB4861685.1"/>
    <property type="molecule type" value="Genomic_DNA"/>
</dbReference>
<dbReference type="Proteomes" id="UP000566995">
    <property type="component" value="Unassembled WGS sequence"/>
</dbReference>
<dbReference type="RefSeq" id="WP_184585935.1">
    <property type="nucleotide sequence ID" value="NZ_JACHLI010000001.1"/>
</dbReference>
<proteinExistence type="predicted"/>
<accession>A0A7W7KF32</accession>
<reference evidence="1 2" key="1">
    <citation type="submission" date="2020-08" db="EMBL/GenBank/DDBJ databases">
        <title>Functional genomics of gut bacteria from endangered species of beetles.</title>
        <authorList>
            <person name="Carlos-Shanley C."/>
        </authorList>
    </citation>
    <scope>NUCLEOTIDE SEQUENCE [LARGE SCALE GENOMIC DNA]</scope>
    <source>
        <strain evidence="1 2">S00179</strain>
    </source>
</reference>
<evidence type="ECO:0000313" key="2">
    <source>
        <dbReference type="Proteomes" id="UP000566995"/>
    </source>
</evidence>
<evidence type="ECO:0000313" key="1">
    <source>
        <dbReference type="EMBL" id="MBB4861685.1"/>
    </source>
</evidence>
<comment type="caution">
    <text evidence="1">The sequence shown here is derived from an EMBL/GenBank/DDBJ whole genome shotgun (WGS) entry which is preliminary data.</text>
</comment>